<gene>
    <name evidence="1" type="ORF">ORQ98_07165</name>
</gene>
<accession>A0ABT5U9B6</accession>
<evidence type="ECO:0008006" key="3">
    <source>
        <dbReference type="Google" id="ProtNLM"/>
    </source>
</evidence>
<dbReference type="Proteomes" id="UP001528823">
    <property type="component" value="Unassembled WGS sequence"/>
</dbReference>
<organism evidence="1 2">
    <name type="scientific">Spartinivicinus poritis</name>
    <dbReference type="NCBI Taxonomy" id="2994640"/>
    <lineage>
        <taxon>Bacteria</taxon>
        <taxon>Pseudomonadati</taxon>
        <taxon>Pseudomonadota</taxon>
        <taxon>Gammaproteobacteria</taxon>
        <taxon>Oceanospirillales</taxon>
        <taxon>Zooshikellaceae</taxon>
        <taxon>Spartinivicinus</taxon>
    </lineage>
</organism>
<name>A0ABT5U9B6_9GAMM</name>
<comment type="caution">
    <text evidence="1">The sequence shown here is derived from an EMBL/GenBank/DDBJ whole genome shotgun (WGS) entry which is preliminary data.</text>
</comment>
<proteinExistence type="predicted"/>
<reference evidence="1 2" key="1">
    <citation type="submission" date="2022-11" db="EMBL/GenBank/DDBJ databases">
        <title>Spartinivicinus poritis sp. nov., isolated from scleractinian coral Porites lutea.</title>
        <authorList>
            <person name="Zhang G."/>
            <person name="Cai L."/>
            <person name="Wei Q."/>
        </authorList>
    </citation>
    <scope>NUCLEOTIDE SEQUENCE [LARGE SCALE GENOMIC DNA]</scope>
    <source>
        <strain evidence="1 2">A2-2</strain>
    </source>
</reference>
<dbReference type="EMBL" id="JAPMOU010000006">
    <property type="protein sequence ID" value="MDE1461744.1"/>
    <property type="molecule type" value="Genomic_DNA"/>
</dbReference>
<keyword evidence="2" id="KW-1185">Reference proteome</keyword>
<evidence type="ECO:0000313" key="2">
    <source>
        <dbReference type="Proteomes" id="UP001528823"/>
    </source>
</evidence>
<protein>
    <recommendedName>
        <fullName evidence="3">DUF3227 domain-containing protein</fullName>
    </recommendedName>
</protein>
<sequence length="120" mass="14158">MKLYLNFMIKVLEKLDIGFPDELPNALQVASDFQHGNISEEEYSKILEKFWAYIDSRDAIRDFSSEAILSSRIGISLLSANKGLDEVDQKLFWFFELLDFLKIDLREPMSLMKRHFEFEK</sequence>
<evidence type="ECO:0000313" key="1">
    <source>
        <dbReference type="EMBL" id="MDE1461744.1"/>
    </source>
</evidence>